<name>A0A835QJS4_VANPL</name>
<dbReference type="GO" id="GO:0045273">
    <property type="term" value="C:respiratory chain complex II (succinate dehydrogenase)"/>
    <property type="evidence" value="ECO:0007669"/>
    <property type="project" value="UniProtKB-ARBA"/>
</dbReference>
<evidence type="ECO:0008006" key="11">
    <source>
        <dbReference type="Google" id="ProtNLM"/>
    </source>
</evidence>
<dbReference type="Pfam" id="PF01127">
    <property type="entry name" value="Sdh_cyt"/>
    <property type="match status" value="1"/>
</dbReference>
<keyword evidence="7" id="KW-0408">Iron</keyword>
<dbReference type="OrthoDB" id="6159439at2759"/>
<keyword evidence="6" id="KW-1133">Transmembrane helix</keyword>
<dbReference type="GO" id="GO:0046872">
    <property type="term" value="F:metal ion binding"/>
    <property type="evidence" value="ECO:0007669"/>
    <property type="project" value="UniProtKB-KW"/>
</dbReference>
<reference evidence="9 10" key="1">
    <citation type="journal article" date="2020" name="Nat. Food">
        <title>A phased Vanilla planifolia genome enables genetic improvement of flavour and production.</title>
        <authorList>
            <person name="Hasing T."/>
            <person name="Tang H."/>
            <person name="Brym M."/>
            <person name="Khazi F."/>
            <person name="Huang T."/>
            <person name="Chambers A.H."/>
        </authorList>
    </citation>
    <scope>NUCLEOTIDE SEQUENCE [LARGE SCALE GENOMIC DNA]</scope>
    <source>
        <tissue evidence="9">Leaf</tissue>
    </source>
</reference>
<comment type="subunit">
    <text evidence="2">Component of complex II composed of eight subunits in plants: four classical SDH subunits SDH1, SDH2, SDH3 and SDH4 (a flavoprotein (FP), an iron-sulfur protein (IP), and a cytochrome b composed of a large and a small subunit.), as well as four subunits unknown in mitochondria from bacteria and heterotrophic eukaryotes.</text>
</comment>
<evidence type="ECO:0000256" key="4">
    <source>
        <dbReference type="ARBA" id="ARBA00022692"/>
    </source>
</evidence>
<gene>
    <name evidence="9" type="ORF">HPP92_017609</name>
</gene>
<comment type="caution">
    <text evidence="9">The sequence shown here is derived from an EMBL/GenBank/DDBJ whole genome shotgun (WGS) entry which is preliminary data.</text>
</comment>
<evidence type="ECO:0000256" key="8">
    <source>
        <dbReference type="ARBA" id="ARBA00023136"/>
    </source>
</evidence>
<evidence type="ECO:0000256" key="3">
    <source>
        <dbReference type="ARBA" id="ARBA00022617"/>
    </source>
</evidence>
<dbReference type="GO" id="GO:0009055">
    <property type="term" value="F:electron transfer activity"/>
    <property type="evidence" value="ECO:0007669"/>
    <property type="project" value="InterPro"/>
</dbReference>
<evidence type="ECO:0000256" key="2">
    <source>
        <dbReference type="ARBA" id="ARBA00011313"/>
    </source>
</evidence>
<dbReference type="GO" id="GO:0006099">
    <property type="term" value="P:tricarboxylic acid cycle"/>
    <property type="evidence" value="ECO:0007669"/>
    <property type="project" value="InterPro"/>
</dbReference>
<dbReference type="InterPro" id="IPR000701">
    <property type="entry name" value="SuccDH_FuR_B_TM-su"/>
</dbReference>
<dbReference type="GO" id="GO:0005743">
    <property type="term" value="C:mitochondrial inner membrane"/>
    <property type="evidence" value="ECO:0007669"/>
    <property type="project" value="UniProtKB-SubCell"/>
</dbReference>
<keyword evidence="5" id="KW-0479">Metal-binding</keyword>
<evidence type="ECO:0000313" key="9">
    <source>
        <dbReference type="EMBL" id="KAG0470909.1"/>
    </source>
</evidence>
<protein>
    <recommendedName>
        <fullName evidence="11">Succinate dehydrogenase subunit 3</fullName>
    </recommendedName>
</protein>
<accession>A0A835QJS4</accession>
<evidence type="ECO:0000256" key="5">
    <source>
        <dbReference type="ARBA" id="ARBA00022723"/>
    </source>
</evidence>
<keyword evidence="8" id="KW-0472">Membrane</keyword>
<comment type="subcellular location">
    <subcellularLocation>
        <location evidence="1">Mitochondrion inner membrane</location>
        <topology evidence="1">Single-pass membrane protein</topology>
    </subcellularLocation>
</comment>
<proteinExistence type="predicted"/>
<organism evidence="9 10">
    <name type="scientific">Vanilla planifolia</name>
    <name type="common">Vanilla</name>
    <dbReference type="NCBI Taxonomy" id="51239"/>
    <lineage>
        <taxon>Eukaryota</taxon>
        <taxon>Viridiplantae</taxon>
        <taxon>Streptophyta</taxon>
        <taxon>Embryophyta</taxon>
        <taxon>Tracheophyta</taxon>
        <taxon>Spermatophyta</taxon>
        <taxon>Magnoliopsida</taxon>
        <taxon>Liliopsida</taxon>
        <taxon>Asparagales</taxon>
        <taxon>Orchidaceae</taxon>
        <taxon>Vanilloideae</taxon>
        <taxon>Vanilleae</taxon>
        <taxon>Vanilla</taxon>
    </lineage>
</organism>
<dbReference type="Proteomes" id="UP000636800">
    <property type="component" value="Unassembled WGS sequence"/>
</dbReference>
<evidence type="ECO:0000256" key="1">
    <source>
        <dbReference type="ARBA" id="ARBA00004434"/>
    </source>
</evidence>
<evidence type="ECO:0000313" key="10">
    <source>
        <dbReference type="Proteomes" id="UP000636800"/>
    </source>
</evidence>
<evidence type="ECO:0000256" key="7">
    <source>
        <dbReference type="ARBA" id="ARBA00023004"/>
    </source>
</evidence>
<keyword evidence="10" id="KW-1185">Reference proteome</keyword>
<dbReference type="PANTHER" id="PTHR10978">
    <property type="entry name" value="SUCCINATE DEHYDROGENASE CYTOCHROME B560 SUBUNIT"/>
    <property type="match status" value="1"/>
</dbReference>
<dbReference type="AlphaFoldDB" id="A0A835QJS4"/>
<dbReference type="EMBL" id="JADCNL010000008">
    <property type="protein sequence ID" value="KAG0470909.1"/>
    <property type="molecule type" value="Genomic_DNA"/>
</dbReference>
<keyword evidence="3" id="KW-0349">Heme</keyword>
<dbReference type="InterPro" id="IPR014314">
    <property type="entry name" value="Succ_DH_cytb556"/>
</dbReference>
<dbReference type="Gene3D" id="1.20.1300.10">
    <property type="entry name" value="Fumarate reductase/succinate dehydrogenase, transmembrane subunit"/>
    <property type="match status" value="1"/>
</dbReference>
<keyword evidence="4" id="KW-0812">Transmembrane</keyword>
<sequence length="109" mass="11782">MDTPFGLQGFVDGTKLNGKSRLPRIPSNIELLVKQNSLPHGSRAFHGSLPVSESTKGAYLNRPLSPHLPLKKPQLSATYSISHRIFGAALASAILLVPLSMKFSTLLYA</sequence>
<dbReference type="SUPFAM" id="SSF81343">
    <property type="entry name" value="Fumarate reductase respiratory complex transmembrane subunits"/>
    <property type="match status" value="1"/>
</dbReference>
<dbReference type="PANTHER" id="PTHR10978:SF18">
    <property type="entry name" value="SUCCINATE DEHYDROGENASE SUBUNIT 3-1, MITOCHONDRIAL"/>
    <property type="match status" value="1"/>
</dbReference>
<dbReference type="GO" id="GO:0006121">
    <property type="term" value="P:mitochondrial electron transport, succinate to ubiquinone"/>
    <property type="evidence" value="ECO:0007669"/>
    <property type="project" value="TreeGrafter"/>
</dbReference>
<evidence type="ECO:0000256" key="6">
    <source>
        <dbReference type="ARBA" id="ARBA00022989"/>
    </source>
</evidence>
<dbReference type="InterPro" id="IPR034804">
    <property type="entry name" value="SQR/QFR_C/D"/>
</dbReference>